<name>A0A371CKL1_9APHY</name>
<evidence type="ECO:0000259" key="1">
    <source>
        <dbReference type="Pfam" id="PF12417"/>
    </source>
</evidence>
<dbReference type="EMBL" id="KZ857535">
    <property type="protein sequence ID" value="RDX40821.1"/>
    <property type="molecule type" value="Genomic_DNA"/>
</dbReference>
<reference evidence="2 3" key="1">
    <citation type="journal article" date="2018" name="Biotechnol. Biofuels">
        <title>Integrative visual omics of the white-rot fungus Polyporus brumalis exposes the biotechnological potential of its oxidative enzymes for delignifying raw plant biomass.</title>
        <authorList>
            <person name="Miyauchi S."/>
            <person name="Rancon A."/>
            <person name="Drula E."/>
            <person name="Hage H."/>
            <person name="Chaduli D."/>
            <person name="Favel A."/>
            <person name="Grisel S."/>
            <person name="Henrissat B."/>
            <person name="Herpoel-Gimbert I."/>
            <person name="Ruiz-Duenas F.J."/>
            <person name="Chevret D."/>
            <person name="Hainaut M."/>
            <person name="Lin J."/>
            <person name="Wang M."/>
            <person name="Pangilinan J."/>
            <person name="Lipzen A."/>
            <person name="Lesage-Meessen L."/>
            <person name="Navarro D."/>
            <person name="Riley R."/>
            <person name="Grigoriev I.V."/>
            <person name="Zhou S."/>
            <person name="Raouche S."/>
            <person name="Rosso M.N."/>
        </authorList>
    </citation>
    <scope>NUCLEOTIDE SEQUENCE [LARGE SCALE GENOMIC DNA]</scope>
    <source>
        <strain evidence="2 3">BRFM 1820</strain>
    </source>
</reference>
<evidence type="ECO:0000313" key="3">
    <source>
        <dbReference type="Proteomes" id="UP000256964"/>
    </source>
</evidence>
<sequence length="322" mass="35603">MSAVYSPEVLRSKPVCIGRGSFAQIWAIPGTVVAFKEAQRGEEGGDIAREFKMCGEVYDHCDQSFFSVPRAIALSVPSGLTEDAAFKFAPAPAKGPVRTHRWPTVRPEQFFAFGNATYAMDLVLPLPEHAATRLREAYFPPGAAAASGPNLCRLYFGKEYGTRRSQFANTHNFPLDVARYEALMKAYPDFEVTPEDVAKGMGETLGRIHLRAGYDARDIEFVLGGDGGGGFSFWVIDFNQMREWQWASDVQSLADVQPLVDSFFVNDPYYPRPRPSDALYAAFKSGYRSAFYASVVPLADRFLEAIESEQAARDARANSVAD</sequence>
<keyword evidence="3" id="KW-1185">Reference proteome</keyword>
<dbReference type="STRING" id="139420.A0A371CKL1"/>
<organism evidence="2 3">
    <name type="scientific">Lentinus brumalis</name>
    <dbReference type="NCBI Taxonomy" id="2498619"/>
    <lineage>
        <taxon>Eukaryota</taxon>
        <taxon>Fungi</taxon>
        <taxon>Dikarya</taxon>
        <taxon>Basidiomycota</taxon>
        <taxon>Agaricomycotina</taxon>
        <taxon>Agaricomycetes</taxon>
        <taxon>Polyporales</taxon>
        <taxon>Polyporaceae</taxon>
        <taxon>Lentinus</taxon>
    </lineage>
</organism>
<gene>
    <name evidence="2" type="ORF">OH76DRAFT_1450340</name>
</gene>
<dbReference type="PANTHER" id="PTHR40780">
    <property type="entry name" value="DUF3669 DOMAIN-CONTAINING PROTEIN"/>
    <property type="match status" value="1"/>
</dbReference>
<dbReference type="InterPro" id="IPR022137">
    <property type="entry name" value="Znf_prot_DUF3669"/>
</dbReference>
<evidence type="ECO:0000313" key="2">
    <source>
        <dbReference type="EMBL" id="RDX40821.1"/>
    </source>
</evidence>
<dbReference type="Pfam" id="PF12417">
    <property type="entry name" value="DUF3669"/>
    <property type="match status" value="1"/>
</dbReference>
<protein>
    <recommendedName>
        <fullName evidence="1">DUF3669 domain-containing protein</fullName>
    </recommendedName>
</protein>
<dbReference type="OrthoDB" id="2993351at2759"/>
<dbReference type="PANTHER" id="PTHR40780:SF2">
    <property type="entry name" value="DUF3669 DOMAIN-CONTAINING PROTEIN"/>
    <property type="match status" value="1"/>
</dbReference>
<dbReference type="Proteomes" id="UP000256964">
    <property type="component" value="Unassembled WGS sequence"/>
</dbReference>
<proteinExistence type="predicted"/>
<accession>A0A371CKL1</accession>
<dbReference type="AlphaFoldDB" id="A0A371CKL1"/>
<feature type="domain" description="DUF3669" evidence="1">
    <location>
        <begin position="234"/>
        <end position="287"/>
    </location>
</feature>